<dbReference type="PANTHER" id="PTHR12697:SF5">
    <property type="entry name" value="DEOXYHYPUSINE HYDROXYLASE"/>
    <property type="match status" value="1"/>
</dbReference>
<reference evidence="2" key="1">
    <citation type="journal article" date="2019" name="PLoS Negl. Trop. Dis.">
        <title>Revisiting the worldwide diversity of Leptospira species in the environment.</title>
        <authorList>
            <person name="Vincent A.T."/>
            <person name="Schiettekatte O."/>
            <person name="Bourhy P."/>
            <person name="Veyrier F.J."/>
            <person name="Picardeau M."/>
        </authorList>
    </citation>
    <scope>NUCLEOTIDE SEQUENCE [LARGE SCALE GENOMIC DNA]</scope>
    <source>
        <strain evidence="2">SCS5</strain>
    </source>
</reference>
<dbReference type="InterPro" id="IPR016024">
    <property type="entry name" value="ARM-type_fold"/>
</dbReference>
<organism evidence="2 3">
    <name type="scientific">Leptospira fluminis</name>
    <dbReference type="NCBI Taxonomy" id="2484979"/>
    <lineage>
        <taxon>Bacteria</taxon>
        <taxon>Pseudomonadati</taxon>
        <taxon>Spirochaetota</taxon>
        <taxon>Spirochaetia</taxon>
        <taxon>Leptospirales</taxon>
        <taxon>Leptospiraceae</taxon>
        <taxon>Leptospira</taxon>
    </lineage>
</organism>
<dbReference type="Pfam" id="PF03130">
    <property type="entry name" value="HEAT_PBS"/>
    <property type="match status" value="1"/>
</dbReference>
<evidence type="ECO:0000313" key="3">
    <source>
        <dbReference type="Proteomes" id="UP000297855"/>
    </source>
</evidence>
<dbReference type="AlphaFoldDB" id="A0A4R9GTM4"/>
<dbReference type="SUPFAM" id="SSF48371">
    <property type="entry name" value="ARM repeat"/>
    <property type="match status" value="1"/>
</dbReference>
<sequence>MQIRTGLSIFLFLLSVGTFLVPGNRFAQRSPSGNAPNSETSDQQPSSDPGNPSNTGGTPAENPSSDGNTFLDKKEIKKYNDQFKKGLLSVFQAEANHNVAKLNRIGLTHPIPRVRAAAALALGRLGAKSGIKTLHRMIDRDGESVRQAAYQGLADIGSRTSLDYFYTGAKSPDKEIRIASFRGMGKTGDPGAREVLLRKGLTSDEKEIVKASISGLGHYQAPEDIKVFIDYLNSSDEELQKVAVEALGNHKTRTAMRILEDAFRDKENLRLQILDTLTARKNTFAVFALLRILNNFSDSEAVVKEVAIRLYKLKVFGRYMTVNSENVPLLKEPFVGAPKIRDLDGGEVGKILKKSPKRYILDLNGQRVEDFYYKVSVNTKFKDAFSDTASGWVFGSYIKIRNIAPTKKSKKGKRPSILDEETPAPQPTPPPSDAGDENPPPEAH</sequence>
<comment type="caution">
    <text evidence="2">The sequence shown here is derived from an EMBL/GenBank/DDBJ whole genome shotgun (WGS) entry which is preliminary data.</text>
</comment>
<dbReference type="SMART" id="SM00567">
    <property type="entry name" value="EZ_HEAT"/>
    <property type="match status" value="2"/>
</dbReference>
<dbReference type="GO" id="GO:0016491">
    <property type="term" value="F:oxidoreductase activity"/>
    <property type="evidence" value="ECO:0007669"/>
    <property type="project" value="TreeGrafter"/>
</dbReference>
<dbReference type="Gene3D" id="1.25.10.10">
    <property type="entry name" value="Leucine-rich Repeat Variant"/>
    <property type="match status" value="2"/>
</dbReference>
<dbReference type="RefSeq" id="WP_135812194.1">
    <property type="nucleotide sequence ID" value="NZ_RQEV01000003.1"/>
</dbReference>
<keyword evidence="3" id="KW-1185">Reference proteome</keyword>
<accession>A0A4R9GTM4</accession>
<feature type="compositionally biased region" description="Polar residues" evidence="1">
    <location>
        <begin position="27"/>
        <end position="68"/>
    </location>
</feature>
<dbReference type="OrthoDB" id="344188at2"/>
<evidence type="ECO:0000256" key="1">
    <source>
        <dbReference type="SAM" id="MobiDB-lite"/>
    </source>
</evidence>
<name>A0A4R9GTM4_9LEPT</name>
<dbReference type="InterPro" id="IPR011989">
    <property type="entry name" value="ARM-like"/>
</dbReference>
<gene>
    <name evidence="2" type="ORF">EHO61_03290</name>
</gene>
<dbReference type="Proteomes" id="UP000297855">
    <property type="component" value="Unassembled WGS sequence"/>
</dbReference>
<dbReference type="PANTHER" id="PTHR12697">
    <property type="entry name" value="PBS LYASE HEAT-LIKE PROTEIN"/>
    <property type="match status" value="1"/>
</dbReference>
<dbReference type="Pfam" id="PF13646">
    <property type="entry name" value="HEAT_2"/>
    <property type="match status" value="1"/>
</dbReference>
<feature type="region of interest" description="Disordered" evidence="1">
    <location>
        <begin position="27"/>
        <end position="70"/>
    </location>
</feature>
<proteinExistence type="predicted"/>
<protein>
    <submittedName>
        <fullName evidence="2">HEAT repeat domain-containing protein</fullName>
    </submittedName>
</protein>
<dbReference type="InterPro" id="IPR004155">
    <property type="entry name" value="PBS_lyase_HEAT"/>
</dbReference>
<feature type="region of interest" description="Disordered" evidence="1">
    <location>
        <begin position="405"/>
        <end position="444"/>
    </location>
</feature>
<dbReference type="EMBL" id="RQEV01000003">
    <property type="protein sequence ID" value="TGK20897.1"/>
    <property type="molecule type" value="Genomic_DNA"/>
</dbReference>
<evidence type="ECO:0000313" key="2">
    <source>
        <dbReference type="EMBL" id="TGK20897.1"/>
    </source>
</evidence>
<feature type="compositionally biased region" description="Pro residues" evidence="1">
    <location>
        <begin position="424"/>
        <end position="444"/>
    </location>
</feature>